<evidence type="ECO:0000313" key="1">
    <source>
        <dbReference type="EMBL" id="BDS06748.1"/>
    </source>
</evidence>
<dbReference type="EMBL" id="AP026866">
    <property type="protein sequence ID" value="BDS06748.1"/>
    <property type="molecule type" value="Genomic_DNA"/>
</dbReference>
<dbReference type="KEGG" id="osu:NT6N_17880"/>
<name>A0AAT9FLB9_9BACT</name>
<proteinExistence type="predicted"/>
<reference evidence="1" key="1">
    <citation type="submission" date="2024-07" db="EMBL/GenBank/DDBJ databases">
        <title>Complete genome sequence of Verrucomicrobiaceae bacterium NT6N.</title>
        <authorList>
            <person name="Huang C."/>
            <person name="Takami H."/>
            <person name="Hamasaki K."/>
        </authorList>
    </citation>
    <scope>NUCLEOTIDE SEQUENCE</scope>
    <source>
        <strain evidence="1">NT6N</strain>
    </source>
</reference>
<dbReference type="Pfam" id="PF07394">
    <property type="entry name" value="DUF1501"/>
    <property type="match status" value="1"/>
</dbReference>
<dbReference type="InterPro" id="IPR010869">
    <property type="entry name" value="DUF1501"/>
</dbReference>
<organism evidence="1">
    <name type="scientific">Oceaniferula spumae</name>
    <dbReference type="NCBI Taxonomy" id="2979115"/>
    <lineage>
        <taxon>Bacteria</taxon>
        <taxon>Pseudomonadati</taxon>
        <taxon>Verrucomicrobiota</taxon>
        <taxon>Verrucomicrobiia</taxon>
        <taxon>Verrucomicrobiales</taxon>
        <taxon>Verrucomicrobiaceae</taxon>
        <taxon>Oceaniferula</taxon>
    </lineage>
</organism>
<dbReference type="PANTHER" id="PTHR43737:SF1">
    <property type="entry name" value="DUF1501 DOMAIN-CONTAINING PROTEIN"/>
    <property type="match status" value="1"/>
</dbReference>
<dbReference type="PANTHER" id="PTHR43737">
    <property type="entry name" value="BLL7424 PROTEIN"/>
    <property type="match status" value="1"/>
</dbReference>
<protein>
    <submittedName>
        <fullName evidence="1">Tat pathway signal protein</fullName>
    </submittedName>
</protein>
<gene>
    <name evidence="1" type="ORF">NT6N_17880</name>
</gene>
<sequence length="468" mass="49779">MKDQQPPSRFLGRRRFLGEIGCAALSTAPILSSILNLRLIGELAAAEAPADDDYRALVCVFLAGGNDSFNMLAPVDVDGYAEYAAARTSVALAVSDFSPLTGNLPDGRTLGLQDSMPNLKALFEANKAAFVCNVGTLVEPTDITSYTNGSAALPSGLFSHSDQQMHWHSSMPDNRSPTTGWAGRMADLLEELNGESQVSMNISLDGINLFQSGAQTVPLSLNSNGVAPELTSWNSASYLPKRTAIESILDAQYQNAFQRTFAAMKKNAIRANASYKSAIALGDAVTTSFTTTNNLSVKLQTVAKTIAARTPLQKKRQTFFVVVPGWDLHGSLEANHPALLASVDQALGEFQNAMASLGIEDQVTLYSASDFARTLSSNGSGTDHAWGGNQFVVGGAVNGGKFYGDYPELALGSSLDTGRGRLIPTTSVDQYFAEMACWMGVSQASLPMVLPNLSRFSSEGLGYLTPTL</sequence>
<accession>A0AAT9FLB9</accession>
<dbReference type="AlphaFoldDB" id="A0AAT9FLB9"/>